<dbReference type="Pfam" id="PF00873">
    <property type="entry name" value="ACR_tran"/>
    <property type="match status" value="1"/>
</dbReference>
<reference evidence="4" key="1">
    <citation type="submission" date="2023-07" db="EMBL/GenBank/DDBJ databases">
        <title>Novel species in the genus Lipingzhangella isolated from Sambhar Salt Lake.</title>
        <authorList>
            <person name="Jiya N."/>
            <person name="Kajale S."/>
            <person name="Sharma A."/>
        </authorList>
    </citation>
    <scope>NUCLEOTIDE SEQUENCE [LARGE SCALE GENOMIC DNA]</scope>
    <source>
        <strain evidence="4">LS1_29</strain>
    </source>
</reference>
<sequence length="1057" mass="111676">MARLAQLSLRNRALILLLTLAALVFGGVATTTTDRELFPPLDVPMVIVTAEHPGASPEVVEEEVTAPLEEAVRGVSGVTDYTATSSTGTATVMAEFDHGDGTDEVVRAVQLGVDQVGPMLPEDVDPFVMSFGVDDIPVVMLAASAGNGEEQQLVEPLRNQLVPELESIDGVRGVQMMGERERSVVVTPDPDELAEHDLSVPELTQALESSGVITPGGEITEDGETLSVTTGERLESVDEVGELWIQPGAEQPAAAPEPGALEPGPAAAPEPVQVSELAEVDSELAEQTSITRTDGSPSLGIMVTKTPEGNTVTISEAVHETVAEVEPTLGSDAEVSVVFDQAPFIDDSIEAMGQEGALGLTAALLVILTFLLSIRSTLVTAVSIPASLLVAMLGVQVFGYTLNMLTLAAITISVGRVVDDSIVVLENIKRHLGYGEERMTAVYNGAREVATAVSSSTLITIAVFLPVAFVGGEVGELFRPFSVTVSIALAASLLVALTIVPVLAYWFLPRRSVAPEEAERVRAEELRRERRTPLQRAYVPVIQWATRWRWTTLAGGVAIFLGTISLVPLLQTSFLDDTGDNSLYVTQELEHGTSLDEADAEAQLVEEELEGLSWVESYQVSLGGDPVQASMGGAGPTTTQFTITTDPDEDQAELRDKLRHVLDGVDTDTELGMADPSGVGSDLEVEVRAETLAALQEATPEVRDAVADVDGLEDVESDLDAERPQLRVEVDREAAAEEGLTEAEIGMAVREAFQGQSVGTVSIEERQRDLVVRAQDQPQDVAELEEVELTTPGGQILEVGDVAEVVQTAEPPELTRSSGLRVATVAATLTAADLGAVTADIESALADVDIPDEATVEVGGVSAEQQEAFAQLLLAMLAAVLIVYLIMVATFKSLLQPLILLVSIPFAATGSIGMLLLTGTPLGLPSLVGMLMLIGIVVTNAIVLIDLVNQYRDSGMELGEAVVEGGRHRLRPILMTALATIGALTPMAIGITGGGAFISQGLALVTIGGLVSSTVLTLVLVPVLYTMLERRKERSAERRARRRAQRRAAATSGDDAG</sequence>
<dbReference type="EMBL" id="JAVLVT010000009">
    <property type="protein sequence ID" value="MDS1271973.1"/>
    <property type="molecule type" value="Genomic_DNA"/>
</dbReference>
<feature type="transmembrane region" description="Helical" evidence="2">
    <location>
        <begin position="924"/>
        <end position="948"/>
    </location>
</feature>
<feature type="region of interest" description="Disordered" evidence="1">
    <location>
        <begin position="251"/>
        <end position="272"/>
    </location>
</feature>
<dbReference type="SUPFAM" id="SSF82693">
    <property type="entry name" value="Multidrug efflux transporter AcrB pore domain, PN1, PN2, PC1 and PC2 subdomains"/>
    <property type="match status" value="2"/>
</dbReference>
<feature type="transmembrane region" description="Helical" evidence="2">
    <location>
        <begin position="1004"/>
        <end position="1028"/>
    </location>
</feature>
<accession>A0ABU2H9I1</accession>
<dbReference type="Gene3D" id="3.30.70.1320">
    <property type="entry name" value="Multidrug efflux transporter AcrB pore domain like"/>
    <property type="match status" value="1"/>
</dbReference>
<comment type="caution">
    <text evidence="3">The sequence shown here is derived from an EMBL/GenBank/DDBJ whole genome shotgun (WGS) entry which is preliminary data.</text>
</comment>
<feature type="transmembrane region" description="Helical" evidence="2">
    <location>
        <begin position="898"/>
        <end position="918"/>
    </location>
</feature>
<keyword evidence="4" id="KW-1185">Reference proteome</keyword>
<evidence type="ECO:0000256" key="1">
    <source>
        <dbReference type="SAM" id="MobiDB-lite"/>
    </source>
</evidence>
<protein>
    <submittedName>
        <fullName evidence="3">Efflux RND transporter permease subunit</fullName>
    </submittedName>
</protein>
<feature type="compositionally biased region" description="Low complexity" evidence="1">
    <location>
        <begin position="251"/>
        <end position="271"/>
    </location>
</feature>
<feature type="transmembrane region" description="Helical" evidence="2">
    <location>
        <begin position="550"/>
        <end position="570"/>
    </location>
</feature>
<feature type="transmembrane region" description="Helical" evidence="2">
    <location>
        <begin position="868"/>
        <end position="891"/>
    </location>
</feature>
<name>A0ABU2H9I1_9ACTN</name>
<dbReference type="Gene3D" id="1.20.1640.10">
    <property type="entry name" value="Multidrug efflux transporter AcrB transmembrane domain"/>
    <property type="match status" value="2"/>
</dbReference>
<dbReference type="Gene3D" id="3.30.2090.10">
    <property type="entry name" value="Multidrug efflux transporter AcrB TolC docking domain, DN and DC subdomains"/>
    <property type="match status" value="2"/>
</dbReference>
<feature type="transmembrane region" description="Helical" evidence="2">
    <location>
        <begin position="973"/>
        <end position="998"/>
    </location>
</feature>
<gene>
    <name evidence="3" type="ORF">RIF23_16905</name>
</gene>
<keyword evidence="2" id="KW-0812">Transmembrane</keyword>
<evidence type="ECO:0000313" key="3">
    <source>
        <dbReference type="EMBL" id="MDS1271973.1"/>
    </source>
</evidence>
<dbReference type="InterPro" id="IPR001036">
    <property type="entry name" value="Acrflvin-R"/>
</dbReference>
<dbReference type="InterPro" id="IPR027463">
    <property type="entry name" value="AcrB_DN_DC_subdom"/>
</dbReference>
<evidence type="ECO:0000313" key="4">
    <source>
        <dbReference type="Proteomes" id="UP001250214"/>
    </source>
</evidence>
<feature type="transmembrane region" description="Helical" evidence="2">
    <location>
        <begin position="449"/>
        <end position="469"/>
    </location>
</feature>
<dbReference type="PANTHER" id="PTHR32063">
    <property type="match status" value="1"/>
</dbReference>
<keyword evidence="2" id="KW-0472">Membrane</keyword>
<dbReference type="SUPFAM" id="SSF82714">
    <property type="entry name" value="Multidrug efflux transporter AcrB TolC docking domain, DN and DC subdomains"/>
    <property type="match status" value="2"/>
</dbReference>
<feature type="transmembrane region" description="Helical" evidence="2">
    <location>
        <begin position="381"/>
        <end position="399"/>
    </location>
</feature>
<proteinExistence type="predicted"/>
<dbReference type="SUPFAM" id="SSF82866">
    <property type="entry name" value="Multidrug efflux transporter AcrB transmembrane domain"/>
    <property type="match status" value="2"/>
</dbReference>
<feature type="region of interest" description="Disordered" evidence="1">
    <location>
        <begin position="1035"/>
        <end position="1057"/>
    </location>
</feature>
<evidence type="ECO:0000256" key="2">
    <source>
        <dbReference type="SAM" id="Phobius"/>
    </source>
</evidence>
<dbReference type="Gene3D" id="3.30.70.1430">
    <property type="entry name" value="Multidrug efflux transporter AcrB pore domain"/>
    <property type="match status" value="2"/>
</dbReference>
<keyword evidence="2" id="KW-1133">Transmembrane helix</keyword>
<dbReference type="PANTHER" id="PTHR32063:SF0">
    <property type="entry name" value="SWARMING MOTILITY PROTEIN SWRC"/>
    <property type="match status" value="1"/>
</dbReference>
<dbReference type="PRINTS" id="PR00702">
    <property type="entry name" value="ACRIFLAVINRP"/>
</dbReference>
<feature type="transmembrane region" description="Helical" evidence="2">
    <location>
        <begin position="481"/>
        <end position="508"/>
    </location>
</feature>
<dbReference type="Proteomes" id="UP001250214">
    <property type="component" value="Unassembled WGS sequence"/>
</dbReference>
<organism evidence="3 4">
    <name type="scientific">Lipingzhangella rawalii</name>
    <dbReference type="NCBI Taxonomy" id="2055835"/>
    <lineage>
        <taxon>Bacteria</taxon>
        <taxon>Bacillati</taxon>
        <taxon>Actinomycetota</taxon>
        <taxon>Actinomycetes</taxon>
        <taxon>Streptosporangiales</taxon>
        <taxon>Nocardiopsidaceae</taxon>
        <taxon>Lipingzhangella</taxon>
    </lineage>
</organism>
<dbReference type="RefSeq" id="WP_310913533.1">
    <property type="nucleotide sequence ID" value="NZ_JAVLVT010000009.1"/>
</dbReference>
<dbReference type="Gene3D" id="3.30.70.1440">
    <property type="entry name" value="Multidrug efflux transporter AcrB pore domain"/>
    <property type="match status" value="1"/>
</dbReference>